<keyword evidence="1" id="KW-0812">Transmembrane</keyword>
<accession>A0AB39BSQ3</accession>
<dbReference type="PANTHER" id="PTHR31302">
    <property type="entry name" value="TRANSMEMBRANE PROTEIN WITH METALLOPHOSPHOESTERASE DOMAIN-RELATED"/>
    <property type="match status" value="1"/>
</dbReference>
<evidence type="ECO:0000259" key="2">
    <source>
        <dbReference type="Pfam" id="PF00149"/>
    </source>
</evidence>
<dbReference type="InterPro" id="IPR051158">
    <property type="entry name" value="Metallophosphoesterase_sf"/>
</dbReference>
<feature type="transmembrane region" description="Helical" evidence="1">
    <location>
        <begin position="97"/>
        <end position="115"/>
    </location>
</feature>
<dbReference type="EMBL" id="CP162551">
    <property type="protein sequence ID" value="XDI36769.1"/>
    <property type="molecule type" value="Genomic_DNA"/>
</dbReference>
<evidence type="ECO:0000256" key="1">
    <source>
        <dbReference type="SAM" id="Phobius"/>
    </source>
</evidence>
<dbReference type="PANTHER" id="PTHR31302:SF0">
    <property type="entry name" value="TRANSMEMBRANE PROTEIN WITH METALLOPHOSPHOESTERASE DOMAIN"/>
    <property type="match status" value="1"/>
</dbReference>
<dbReference type="GO" id="GO:0016787">
    <property type="term" value="F:hydrolase activity"/>
    <property type="evidence" value="ECO:0007669"/>
    <property type="project" value="InterPro"/>
</dbReference>
<proteinExistence type="predicted"/>
<dbReference type="SUPFAM" id="SSF56300">
    <property type="entry name" value="Metallo-dependent phosphatases"/>
    <property type="match status" value="1"/>
</dbReference>
<dbReference type="Gene3D" id="3.60.21.10">
    <property type="match status" value="1"/>
</dbReference>
<dbReference type="Pfam" id="PF00149">
    <property type="entry name" value="Metallophos"/>
    <property type="match status" value="1"/>
</dbReference>
<keyword evidence="1" id="KW-1133">Transmembrane helix</keyword>
<dbReference type="InterPro" id="IPR004843">
    <property type="entry name" value="Calcineurin-like_PHP"/>
</dbReference>
<protein>
    <submittedName>
        <fullName evidence="3">Metallophosphoesterase</fullName>
    </submittedName>
</protein>
<feature type="domain" description="Calcineurin-like phosphoesterase" evidence="2">
    <location>
        <begin position="138"/>
        <end position="301"/>
    </location>
</feature>
<dbReference type="InterPro" id="IPR029052">
    <property type="entry name" value="Metallo-depent_PP-like"/>
</dbReference>
<dbReference type="RefSeq" id="WP_368504155.1">
    <property type="nucleotide sequence ID" value="NZ_CP162551.1"/>
</dbReference>
<feature type="transmembrane region" description="Helical" evidence="1">
    <location>
        <begin position="63"/>
        <end position="90"/>
    </location>
</feature>
<feature type="transmembrane region" description="Helical" evidence="1">
    <location>
        <begin position="40"/>
        <end position="57"/>
    </location>
</feature>
<keyword evidence="1" id="KW-0472">Membrane</keyword>
<feature type="transmembrane region" description="Helical" evidence="1">
    <location>
        <begin position="6"/>
        <end position="28"/>
    </location>
</feature>
<organism evidence="3">
    <name type="scientific">Alkalihalophilus sp. As8PL</name>
    <dbReference type="NCBI Taxonomy" id="3237103"/>
    <lineage>
        <taxon>Bacteria</taxon>
        <taxon>Bacillati</taxon>
        <taxon>Bacillota</taxon>
        <taxon>Bacilli</taxon>
        <taxon>Bacillales</taxon>
        <taxon>Bacillaceae</taxon>
        <taxon>Alkalihalophilus</taxon>
    </lineage>
</organism>
<reference evidence="3" key="1">
    <citation type="submission" date="2024-07" db="EMBL/GenBank/DDBJ databases">
        <title>Identification and characteristics of an arsenic-resistant bacterial isolate, which belongs to a novel species.</title>
        <authorList>
            <person name="Juszczyk A."/>
            <person name="Kowalczyk A."/>
            <person name="Was K."/>
            <person name="Kosowicz W."/>
            <person name="Budzyn A."/>
            <person name="Latowski D."/>
        </authorList>
    </citation>
    <scope>NUCLEOTIDE SEQUENCE</scope>
    <source>
        <strain evidence="3">As8PL</strain>
    </source>
</reference>
<name>A0AB39BSQ3_9BACI</name>
<gene>
    <name evidence="3" type="ORF">AB3N04_19180</name>
</gene>
<dbReference type="CDD" id="cd07385">
    <property type="entry name" value="MPP_YkuE_C"/>
    <property type="match status" value="1"/>
</dbReference>
<evidence type="ECO:0000313" key="3">
    <source>
        <dbReference type="EMBL" id="XDI36769.1"/>
    </source>
</evidence>
<dbReference type="AlphaFoldDB" id="A0AB39BSQ3"/>
<sequence length="359" mass="40992">MPILMIIASLLVYFALTFYVAYNGWVWLKKSFGFRFKRTYFIALFFISISYFLAVMFSSSSLLWVGCIWLVVFGYSLILLPLLNIIYLLIKKRGIKWFGFGVIAFFAFVFTYGSINMWNPVVVPYEIEVAKETELNELKILLISDIHISETIGPRTVTKLINLSNEVEPDIILLAGDIIDNSIEPYYTHNLGEIMTGLTAPLGVYAVLGNHEYYSDDIPTFIKEMNEIDIEVLTDEVTNIDDLFYVVGRKDYTDRDRLTIAELTEELDHDKPILLVDHQPGEFDEVSAAGVDVMVAGHTHRGQLFPGNLITNAIYENHYGHLQIDELHTIVSSGYGIWGPPFRIGSRSEVVEINVRFWE</sequence>